<dbReference type="GO" id="GO:0046872">
    <property type="term" value="F:metal ion binding"/>
    <property type="evidence" value="ECO:0007669"/>
    <property type="project" value="UniProtKB-KW"/>
</dbReference>
<keyword evidence="2" id="KW-0479">Metal-binding</keyword>
<dbReference type="GO" id="GO:0016491">
    <property type="term" value="F:oxidoreductase activity"/>
    <property type="evidence" value="ECO:0007669"/>
    <property type="project" value="UniProtKB-KW"/>
</dbReference>
<dbReference type="GeneID" id="38117939"/>
<dbReference type="OrthoDB" id="288590at2759"/>
<keyword evidence="5" id="KW-1185">Reference proteome</keyword>
<proteinExistence type="inferred from homology"/>
<sequence>MVLAAPVRRGCSHCRASSSTYQKTSSARNLSMSSVLDMTTIRPTGETHFVSNPVNKQAKVQTRRFAASEGMAFGLPAGQLAQSSNMHDWWDSVKIAEIEAFKAQCSDLTLRLLSCFAEHMDLPRTFFETSHKQDAGLLPGNALKFMKYPTLSEKPENALERLSAHTDWGTLTLLFTESPGLEIRGPNNEWHDVPVVPGGIVVNIGDLLEFWSGGLLKSTMHRISWEKVPIEQDRYSMPYFAQPSFDTDLRPLTGTLKSDLEAESLTYEEYYHTRIRLTWGNVLDDEEKPAKMNRRLAKYLDLRKNTAGEHVK</sequence>
<dbReference type="InterPro" id="IPR044861">
    <property type="entry name" value="IPNS-like_FE2OG_OXY"/>
</dbReference>
<keyword evidence="2" id="KW-0408">Iron</keyword>
<name>A0A3D8REA6_9EURO</name>
<dbReference type="STRING" id="1810919.A0A3D8REA6"/>
<organism evidence="4 5">
    <name type="scientific">Aspergillus mulundensis</name>
    <dbReference type="NCBI Taxonomy" id="1810919"/>
    <lineage>
        <taxon>Eukaryota</taxon>
        <taxon>Fungi</taxon>
        <taxon>Dikarya</taxon>
        <taxon>Ascomycota</taxon>
        <taxon>Pezizomycotina</taxon>
        <taxon>Eurotiomycetes</taxon>
        <taxon>Eurotiomycetidae</taxon>
        <taxon>Eurotiales</taxon>
        <taxon>Aspergillaceae</taxon>
        <taxon>Aspergillus</taxon>
        <taxon>Aspergillus subgen. Nidulantes</taxon>
    </lineage>
</organism>
<evidence type="ECO:0000259" key="3">
    <source>
        <dbReference type="PROSITE" id="PS51471"/>
    </source>
</evidence>
<dbReference type="Pfam" id="PF03171">
    <property type="entry name" value="2OG-FeII_Oxy"/>
    <property type="match status" value="1"/>
</dbReference>
<feature type="domain" description="Fe2OG dioxygenase" evidence="3">
    <location>
        <begin position="139"/>
        <end position="243"/>
    </location>
</feature>
<comment type="similarity">
    <text evidence="1 2">Belongs to the iron/ascorbate-dependent oxidoreductase family.</text>
</comment>
<reference evidence="4 5" key="1">
    <citation type="journal article" date="2018" name="IMA Fungus">
        <title>IMA Genome-F 9: Draft genome sequence of Annulohypoxylon stygium, Aspergillus mulundensis, Berkeleyomyces basicola (syn. Thielaviopsis basicola), Ceratocystis smalleyi, two Cercospora beticola strains, Coleophoma cylindrospora, Fusarium fracticaudum, Phialophora cf. hyalina, and Morchella septimelata.</title>
        <authorList>
            <person name="Wingfield B.D."/>
            <person name="Bills G.F."/>
            <person name="Dong Y."/>
            <person name="Huang W."/>
            <person name="Nel W.J."/>
            <person name="Swalarsk-Parry B.S."/>
            <person name="Vaghefi N."/>
            <person name="Wilken P.M."/>
            <person name="An Z."/>
            <person name="de Beer Z.W."/>
            <person name="De Vos L."/>
            <person name="Chen L."/>
            <person name="Duong T.A."/>
            <person name="Gao Y."/>
            <person name="Hammerbacher A."/>
            <person name="Kikkert J.R."/>
            <person name="Li Y."/>
            <person name="Li H."/>
            <person name="Li K."/>
            <person name="Li Q."/>
            <person name="Liu X."/>
            <person name="Ma X."/>
            <person name="Naidoo K."/>
            <person name="Pethybridge S.J."/>
            <person name="Sun J."/>
            <person name="Steenkamp E.T."/>
            <person name="van der Nest M.A."/>
            <person name="van Wyk S."/>
            <person name="Wingfield M.J."/>
            <person name="Xiong C."/>
            <person name="Yue Q."/>
            <person name="Zhang X."/>
        </authorList>
    </citation>
    <scope>NUCLEOTIDE SEQUENCE [LARGE SCALE GENOMIC DNA]</scope>
    <source>
        <strain evidence="4 5">DSM 5745</strain>
    </source>
</reference>
<protein>
    <recommendedName>
        <fullName evidence="3">Fe2OG dioxygenase domain-containing protein</fullName>
    </recommendedName>
</protein>
<evidence type="ECO:0000256" key="2">
    <source>
        <dbReference type="RuleBase" id="RU003682"/>
    </source>
</evidence>
<evidence type="ECO:0000256" key="1">
    <source>
        <dbReference type="ARBA" id="ARBA00008056"/>
    </source>
</evidence>
<accession>A0A3D8REA6</accession>
<dbReference type="SUPFAM" id="SSF51197">
    <property type="entry name" value="Clavaminate synthase-like"/>
    <property type="match status" value="1"/>
</dbReference>
<gene>
    <name evidence="4" type="ORF">DSM5745_07569</name>
</gene>
<evidence type="ECO:0000313" key="4">
    <source>
        <dbReference type="EMBL" id="RDW72397.1"/>
    </source>
</evidence>
<comment type="caution">
    <text evidence="4">The sequence shown here is derived from an EMBL/GenBank/DDBJ whole genome shotgun (WGS) entry which is preliminary data.</text>
</comment>
<dbReference type="PROSITE" id="PS51471">
    <property type="entry name" value="FE2OG_OXY"/>
    <property type="match status" value="1"/>
</dbReference>
<evidence type="ECO:0000313" key="5">
    <source>
        <dbReference type="Proteomes" id="UP000256690"/>
    </source>
</evidence>
<dbReference type="InterPro" id="IPR050231">
    <property type="entry name" value="Iron_ascorbate_oxido_reductase"/>
</dbReference>
<dbReference type="PANTHER" id="PTHR47990">
    <property type="entry name" value="2-OXOGLUTARATE (2OG) AND FE(II)-DEPENDENT OXYGENASE SUPERFAMILY PROTEIN-RELATED"/>
    <property type="match status" value="1"/>
</dbReference>
<dbReference type="AlphaFoldDB" id="A0A3D8REA6"/>
<dbReference type="Proteomes" id="UP000256690">
    <property type="component" value="Unassembled WGS sequence"/>
</dbReference>
<dbReference type="RefSeq" id="XP_026601617.1">
    <property type="nucleotide sequence ID" value="XM_026749585.1"/>
</dbReference>
<dbReference type="InterPro" id="IPR005123">
    <property type="entry name" value="Oxoglu/Fe-dep_dioxygenase_dom"/>
</dbReference>
<dbReference type="EMBL" id="PVWQ01000009">
    <property type="protein sequence ID" value="RDW72397.1"/>
    <property type="molecule type" value="Genomic_DNA"/>
</dbReference>
<keyword evidence="2" id="KW-0560">Oxidoreductase</keyword>
<dbReference type="InterPro" id="IPR027443">
    <property type="entry name" value="IPNS-like_sf"/>
</dbReference>
<dbReference type="Gene3D" id="2.60.120.330">
    <property type="entry name" value="B-lactam Antibiotic, Isopenicillin N Synthase, Chain"/>
    <property type="match status" value="1"/>
</dbReference>